<organism evidence="1 2">
    <name type="scientific">Entomophthora muscae</name>
    <dbReference type="NCBI Taxonomy" id="34485"/>
    <lineage>
        <taxon>Eukaryota</taxon>
        <taxon>Fungi</taxon>
        <taxon>Fungi incertae sedis</taxon>
        <taxon>Zoopagomycota</taxon>
        <taxon>Entomophthoromycotina</taxon>
        <taxon>Entomophthoromycetes</taxon>
        <taxon>Entomophthorales</taxon>
        <taxon>Entomophthoraceae</taxon>
        <taxon>Entomophthora</taxon>
    </lineage>
</organism>
<evidence type="ECO:0000313" key="2">
    <source>
        <dbReference type="Proteomes" id="UP001165960"/>
    </source>
</evidence>
<comment type="caution">
    <text evidence="1">The sequence shown here is derived from an EMBL/GenBank/DDBJ whole genome shotgun (WGS) entry which is preliminary data.</text>
</comment>
<evidence type="ECO:0000313" key="1">
    <source>
        <dbReference type="EMBL" id="KAJ9048597.1"/>
    </source>
</evidence>
<dbReference type="EMBL" id="QTSX02007362">
    <property type="protein sequence ID" value="KAJ9048597.1"/>
    <property type="molecule type" value="Genomic_DNA"/>
</dbReference>
<reference evidence="1" key="1">
    <citation type="submission" date="2022-04" db="EMBL/GenBank/DDBJ databases">
        <title>Genome of the entomopathogenic fungus Entomophthora muscae.</title>
        <authorList>
            <person name="Elya C."/>
            <person name="Lovett B.R."/>
            <person name="Lee E."/>
            <person name="Macias A.M."/>
            <person name="Hajek A.E."/>
            <person name="De Bivort B.L."/>
            <person name="Kasson M.T."/>
            <person name="De Fine Licht H.H."/>
            <person name="Stajich J.E."/>
        </authorList>
    </citation>
    <scope>NUCLEOTIDE SEQUENCE</scope>
    <source>
        <strain evidence="1">Berkeley</strain>
    </source>
</reference>
<keyword evidence="2" id="KW-1185">Reference proteome</keyword>
<dbReference type="Proteomes" id="UP001165960">
    <property type="component" value="Unassembled WGS sequence"/>
</dbReference>
<proteinExistence type="predicted"/>
<accession>A0ACC2REW3</accession>
<sequence length="132" mass="14067">MNYILVSLLVLSTAATQNPSEEPRTWVPSGFHRQPPKAIPAKGCQNYMSCLACCKAESSPIITPECPASPGSVDEKTCIISCSSARNDSCTPLQSLKTNFSDQPQSSTSHPTTPGNILEATFLLGTLVFFAS</sequence>
<gene>
    <name evidence="1" type="ORF">DSO57_1033392</name>
</gene>
<name>A0ACC2REW3_9FUNG</name>
<protein>
    <submittedName>
        <fullName evidence="1">Uncharacterized protein</fullName>
    </submittedName>
</protein>